<sequence length="70" mass="7977">MGVHPNVGLNKFPKQGDWLNKEAKVMFNFDSSTMSKGVIVRDDMEEPFVTLIRLEDGRVIRSTECQYSLA</sequence>
<comment type="caution">
    <text evidence="1">The sequence shown here is derived from an EMBL/GenBank/DDBJ whole genome shotgun (WGS) entry which is preliminary data.</text>
</comment>
<accession>A0ABX5DKL8</accession>
<protein>
    <submittedName>
        <fullName evidence="1">Uncharacterized protein</fullName>
    </submittedName>
</protein>
<keyword evidence="2" id="KW-1185">Reference proteome</keyword>
<name>A0ABX5DKL8_9BACI</name>
<dbReference type="RefSeq" id="WP_106102772.1">
    <property type="nucleotide sequence ID" value="NZ_PVRR01000015.1"/>
</dbReference>
<evidence type="ECO:0000313" key="1">
    <source>
        <dbReference type="EMBL" id="PRT35472.1"/>
    </source>
</evidence>
<gene>
    <name evidence="1" type="ORF">C6357_28795</name>
</gene>
<dbReference type="EMBL" id="PVRR01000015">
    <property type="protein sequence ID" value="PRT35472.1"/>
    <property type="molecule type" value="Genomic_DNA"/>
</dbReference>
<proteinExistence type="predicted"/>
<dbReference type="Proteomes" id="UP000239236">
    <property type="component" value="Unassembled WGS sequence"/>
</dbReference>
<reference evidence="1 2" key="1">
    <citation type="submission" date="2018-03" db="EMBL/GenBank/DDBJ databases">
        <title>Genotypic and phenotypic analysis of antagonistic Bacillus spp. isolated from rhizosphere soil of plants in Tibet.</title>
        <authorList>
            <person name="Borriss R."/>
            <person name="Lasch P."/>
            <person name="Wu L."/>
            <person name="Wu H."/>
            <person name="Gao X."/>
        </authorList>
    </citation>
    <scope>NUCLEOTIDE SEQUENCE [LARGE SCALE GENOMIC DNA]</scope>
    <source>
        <strain evidence="1 2">NMSW16</strain>
    </source>
</reference>
<organism evidence="1 2">
    <name type="scientific">Bacillus wiedmannii</name>
    <dbReference type="NCBI Taxonomy" id="1890302"/>
    <lineage>
        <taxon>Bacteria</taxon>
        <taxon>Bacillati</taxon>
        <taxon>Bacillota</taxon>
        <taxon>Bacilli</taxon>
        <taxon>Bacillales</taxon>
        <taxon>Bacillaceae</taxon>
        <taxon>Bacillus</taxon>
        <taxon>Bacillus cereus group</taxon>
    </lineage>
</organism>
<evidence type="ECO:0000313" key="2">
    <source>
        <dbReference type="Proteomes" id="UP000239236"/>
    </source>
</evidence>